<name>A0A9W9FTE3_9EURO</name>
<sequence length="146" mass="16549">MQYYKVFIVKFTLTTYDPNMPTPRYDTTIFVETHPNGTGYIHHVLGDNVSPTALHYERRMQVLPEESRWFHSRTQLGVTRAATYPAAWDGLLQQISQATQSGSSSRSMFVPSGDSRGTLVKGTEWTFEQAIPALKAAGLLQEVYFR</sequence>
<organism evidence="1 2">
    <name type="scientific">Penicillium alfredii</name>
    <dbReference type="NCBI Taxonomy" id="1506179"/>
    <lineage>
        <taxon>Eukaryota</taxon>
        <taxon>Fungi</taxon>
        <taxon>Dikarya</taxon>
        <taxon>Ascomycota</taxon>
        <taxon>Pezizomycotina</taxon>
        <taxon>Eurotiomycetes</taxon>
        <taxon>Eurotiomycetidae</taxon>
        <taxon>Eurotiales</taxon>
        <taxon>Aspergillaceae</taxon>
        <taxon>Penicillium</taxon>
    </lineage>
</organism>
<dbReference type="InterPro" id="IPR046670">
    <property type="entry name" value="DUF6540"/>
</dbReference>
<dbReference type="AlphaFoldDB" id="A0A9W9FTE3"/>
<proteinExistence type="predicted"/>
<keyword evidence="2" id="KW-1185">Reference proteome</keyword>
<accession>A0A9W9FTE3</accession>
<dbReference type="EMBL" id="JAPMSZ010000004">
    <property type="protein sequence ID" value="KAJ5106044.1"/>
    <property type="molecule type" value="Genomic_DNA"/>
</dbReference>
<dbReference type="OrthoDB" id="4135672at2759"/>
<reference evidence="1" key="1">
    <citation type="submission" date="2022-11" db="EMBL/GenBank/DDBJ databases">
        <authorList>
            <person name="Petersen C."/>
        </authorList>
    </citation>
    <scope>NUCLEOTIDE SEQUENCE</scope>
    <source>
        <strain evidence="1">IBT 34128</strain>
    </source>
</reference>
<evidence type="ECO:0000313" key="1">
    <source>
        <dbReference type="EMBL" id="KAJ5106044.1"/>
    </source>
</evidence>
<dbReference type="RefSeq" id="XP_056515040.1">
    <property type="nucleotide sequence ID" value="XM_056653973.1"/>
</dbReference>
<dbReference type="Pfam" id="PF20174">
    <property type="entry name" value="DUF6540"/>
    <property type="match status" value="1"/>
</dbReference>
<evidence type="ECO:0000313" key="2">
    <source>
        <dbReference type="Proteomes" id="UP001141434"/>
    </source>
</evidence>
<dbReference type="Proteomes" id="UP001141434">
    <property type="component" value="Unassembled WGS sequence"/>
</dbReference>
<protein>
    <submittedName>
        <fullName evidence="1">Uncharacterized protein</fullName>
    </submittedName>
</protein>
<comment type="caution">
    <text evidence="1">The sequence shown here is derived from an EMBL/GenBank/DDBJ whole genome shotgun (WGS) entry which is preliminary data.</text>
</comment>
<dbReference type="GeneID" id="81393141"/>
<gene>
    <name evidence="1" type="ORF">NUU61_003391</name>
</gene>
<reference evidence="1" key="2">
    <citation type="journal article" date="2023" name="IMA Fungus">
        <title>Comparative genomic study of the Penicillium genus elucidates a diverse pangenome and 15 lateral gene transfer events.</title>
        <authorList>
            <person name="Petersen C."/>
            <person name="Sorensen T."/>
            <person name="Nielsen M.R."/>
            <person name="Sondergaard T.E."/>
            <person name="Sorensen J.L."/>
            <person name="Fitzpatrick D.A."/>
            <person name="Frisvad J.C."/>
            <person name="Nielsen K.L."/>
        </authorList>
    </citation>
    <scope>NUCLEOTIDE SEQUENCE</scope>
    <source>
        <strain evidence="1">IBT 34128</strain>
    </source>
</reference>